<proteinExistence type="predicted"/>
<reference evidence="9" key="1">
    <citation type="journal article" date="2020" name="Nature">
        <title>Giant virus diversity and host interactions through global metagenomics.</title>
        <authorList>
            <person name="Schulz F."/>
            <person name="Roux S."/>
            <person name="Paez-Espino D."/>
            <person name="Jungbluth S."/>
            <person name="Walsh D.A."/>
            <person name="Denef V.J."/>
            <person name="McMahon K.D."/>
            <person name="Konstantinidis K.T."/>
            <person name="Eloe-Fadrosh E.A."/>
            <person name="Kyrpides N.C."/>
            <person name="Woyke T."/>
        </authorList>
    </citation>
    <scope>NUCLEOTIDE SEQUENCE</scope>
    <source>
        <strain evidence="9">GVMAG-M-3300024302-11</strain>
    </source>
</reference>
<feature type="domain" description="Tr-type G" evidence="8">
    <location>
        <begin position="12"/>
        <end position="214"/>
    </location>
</feature>
<protein>
    <recommendedName>
        <fullName evidence="1">protein-synthesizing GTPase</fullName>
        <ecNumber evidence="1">3.6.5.3</ecNumber>
    </recommendedName>
</protein>
<dbReference type="EC" id="3.6.5.3" evidence="1"/>
<dbReference type="Pfam" id="PF00009">
    <property type="entry name" value="GTP_EFTU"/>
    <property type="match status" value="1"/>
</dbReference>
<dbReference type="SUPFAM" id="SSF52540">
    <property type="entry name" value="P-loop containing nucleoside triphosphate hydrolases"/>
    <property type="match status" value="1"/>
</dbReference>
<evidence type="ECO:0000256" key="6">
    <source>
        <dbReference type="ARBA" id="ARBA00023134"/>
    </source>
</evidence>
<dbReference type="PANTHER" id="PTHR42854">
    <property type="entry name" value="EUKARYOTIC TRANSLATION INITIATION FACTOR 2 SUBUNIT 3 FAMILY MEMBER"/>
    <property type="match status" value="1"/>
</dbReference>
<evidence type="ECO:0000256" key="3">
    <source>
        <dbReference type="ARBA" id="ARBA00022741"/>
    </source>
</evidence>
<organism evidence="9">
    <name type="scientific">viral metagenome</name>
    <dbReference type="NCBI Taxonomy" id="1070528"/>
    <lineage>
        <taxon>unclassified sequences</taxon>
        <taxon>metagenomes</taxon>
        <taxon>organismal metagenomes</taxon>
    </lineage>
</organism>
<dbReference type="CDD" id="cd03688">
    <property type="entry name" value="eIF2_gamma_II"/>
    <property type="match status" value="1"/>
</dbReference>
<dbReference type="InterPro" id="IPR015256">
    <property type="entry name" value="eIF2g_C"/>
</dbReference>
<dbReference type="Pfam" id="PF09173">
    <property type="entry name" value="eIF2_C"/>
    <property type="match status" value="1"/>
</dbReference>
<evidence type="ECO:0000256" key="2">
    <source>
        <dbReference type="ARBA" id="ARBA00022540"/>
    </source>
</evidence>
<dbReference type="GO" id="GO:0005829">
    <property type="term" value="C:cytosol"/>
    <property type="evidence" value="ECO:0007669"/>
    <property type="project" value="TreeGrafter"/>
</dbReference>
<dbReference type="FunFam" id="2.40.30.10:FF:000009">
    <property type="entry name" value="Eukaryotic translation initiation factor 2 subunit gamma"/>
    <property type="match status" value="1"/>
</dbReference>
<dbReference type="GO" id="GO:0001731">
    <property type="term" value="P:formation of translation preinitiation complex"/>
    <property type="evidence" value="ECO:0007669"/>
    <property type="project" value="TreeGrafter"/>
</dbReference>
<dbReference type="InterPro" id="IPR050543">
    <property type="entry name" value="eIF2G"/>
</dbReference>
<keyword evidence="4" id="KW-0378">Hydrolase</keyword>
<sequence length="419" mass="45988">MDSTMNINMNNQPILNIGMLGSVSDGKSTCVRVLTGVKTQRHSSEKTRNITIKPGYANMKIWTDGTKRYSTDSKPTSYITKDTEKECVLENHVSFVDCPGHQELILTMLGSIKLMNAVIVVVSAADPIKKKPQLIQHLAAIKLSGIKNIIVCLNKLDLVNKETAVERYAELVDTLKTFGIKPKVIIPTSFNKNIGIDWLLEEVMNHFTLDETDEAPACFMATRSFDINKAGDSFNDIKGGVIGGSLFNGTLNINDEIEIRPGICGRSRDGKLISQPIITKALSFKTDQEELDTIAPGGLIGIGTDIDPYYCKDDLLAGNMIGLKGTLPSVYESVELNFKLISDFDGDWTPKVKDVMNLQIGTLSISSEITLVNKKTIKLKLSRPGCIDKKMMIMISHKEEGIMKIVASGTLKSGTKIVD</sequence>
<dbReference type="SUPFAM" id="SSF50447">
    <property type="entry name" value="Translation proteins"/>
    <property type="match status" value="1"/>
</dbReference>
<dbReference type="SUPFAM" id="SSF50465">
    <property type="entry name" value="EF-Tu/eEF-1alpha/eIF2-gamma C-terminal domain"/>
    <property type="match status" value="1"/>
</dbReference>
<dbReference type="InterPro" id="IPR027417">
    <property type="entry name" value="P-loop_NTPase"/>
</dbReference>
<dbReference type="AlphaFoldDB" id="A0A6C0IVR4"/>
<dbReference type="InterPro" id="IPR044127">
    <property type="entry name" value="eIF2g_dom_2"/>
</dbReference>
<evidence type="ECO:0000256" key="4">
    <source>
        <dbReference type="ARBA" id="ARBA00022801"/>
    </source>
</evidence>
<name>A0A6C0IVR4_9ZZZZ</name>
<dbReference type="Gene3D" id="2.40.30.10">
    <property type="entry name" value="Translation factors"/>
    <property type="match status" value="2"/>
</dbReference>
<keyword evidence="3" id="KW-0547">Nucleotide-binding</keyword>
<evidence type="ECO:0000313" key="9">
    <source>
        <dbReference type="EMBL" id="QHT96496.1"/>
    </source>
</evidence>
<evidence type="ECO:0000259" key="8">
    <source>
        <dbReference type="PROSITE" id="PS51722"/>
    </source>
</evidence>
<dbReference type="NCBIfam" id="NF003077">
    <property type="entry name" value="PRK04000.1"/>
    <property type="match status" value="1"/>
</dbReference>
<keyword evidence="2" id="KW-0396">Initiation factor</keyword>
<dbReference type="PANTHER" id="PTHR42854:SF3">
    <property type="entry name" value="EUKARYOTIC TRANSLATION INITIATION FACTOR 2 SUBUNIT 3-RELATED"/>
    <property type="match status" value="1"/>
</dbReference>
<dbReference type="GO" id="GO:0003924">
    <property type="term" value="F:GTPase activity"/>
    <property type="evidence" value="ECO:0007669"/>
    <property type="project" value="InterPro"/>
</dbReference>
<dbReference type="InterPro" id="IPR000795">
    <property type="entry name" value="T_Tr_GTP-bd_dom"/>
</dbReference>
<dbReference type="GO" id="GO:0005525">
    <property type="term" value="F:GTP binding"/>
    <property type="evidence" value="ECO:0007669"/>
    <property type="project" value="UniProtKB-KW"/>
</dbReference>
<evidence type="ECO:0000256" key="1">
    <source>
        <dbReference type="ARBA" id="ARBA00011986"/>
    </source>
</evidence>
<evidence type="ECO:0000256" key="7">
    <source>
        <dbReference type="ARBA" id="ARBA00048107"/>
    </source>
</evidence>
<dbReference type="PRINTS" id="PR00315">
    <property type="entry name" value="ELONGATNFCT"/>
</dbReference>
<dbReference type="InterPro" id="IPR009001">
    <property type="entry name" value="Transl_elong_EF1A/Init_IF2_C"/>
</dbReference>
<keyword evidence="6" id="KW-0342">GTP-binding</keyword>
<comment type="catalytic activity">
    <reaction evidence="7">
        <text>GTP + H2O = GDP + phosphate + H(+)</text>
        <dbReference type="Rhea" id="RHEA:19669"/>
        <dbReference type="ChEBI" id="CHEBI:15377"/>
        <dbReference type="ChEBI" id="CHEBI:15378"/>
        <dbReference type="ChEBI" id="CHEBI:37565"/>
        <dbReference type="ChEBI" id="CHEBI:43474"/>
        <dbReference type="ChEBI" id="CHEBI:58189"/>
        <dbReference type="EC" id="3.6.5.3"/>
    </reaction>
</comment>
<evidence type="ECO:0000256" key="5">
    <source>
        <dbReference type="ARBA" id="ARBA00022917"/>
    </source>
</evidence>
<dbReference type="Gene3D" id="3.40.50.300">
    <property type="entry name" value="P-loop containing nucleotide triphosphate hydrolases"/>
    <property type="match status" value="1"/>
</dbReference>
<dbReference type="PROSITE" id="PS51722">
    <property type="entry name" value="G_TR_2"/>
    <property type="match status" value="1"/>
</dbReference>
<keyword evidence="5" id="KW-0648">Protein biosynthesis</keyword>
<dbReference type="GO" id="GO:0000049">
    <property type="term" value="F:tRNA binding"/>
    <property type="evidence" value="ECO:0007669"/>
    <property type="project" value="InterPro"/>
</dbReference>
<dbReference type="InterPro" id="IPR009000">
    <property type="entry name" value="Transl_B-barrel_sf"/>
</dbReference>
<dbReference type="GO" id="GO:0003743">
    <property type="term" value="F:translation initiation factor activity"/>
    <property type="evidence" value="ECO:0007669"/>
    <property type="project" value="UniProtKB-KW"/>
</dbReference>
<dbReference type="EMBL" id="MN740258">
    <property type="protein sequence ID" value="QHT96496.1"/>
    <property type="molecule type" value="Genomic_DNA"/>
</dbReference>
<accession>A0A6C0IVR4</accession>